<feature type="domain" description="PARG catalytic Macro" evidence="7">
    <location>
        <begin position="271"/>
        <end position="493"/>
    </location>
</feature>
<dbReference type="InterPro" id="IPR007724">
    <property type="entry name" value="Poly_GlycHdrlase"/>
</dbReference>
<dbReference type="Pfam" id="PF05028">
    <property type="entry name" value="PARG_cat_C"/>
    <property type="match status" value="1"/>
</dbReference>
<evidence type="ECO:0000259" key="7">
    <source>
        <dbReference type="Pfam" id="PF05028"/>
    </source>
</evidence>
<dbReference type="AlphaFoldDB" id="A0A811MJD2"/>
<dbReference type="EMBL" id="CAJGYO010000001">
    <property type="protein sequence ID" value="CAD6207621.1"/>
    <property type="molecule type" value="Genomic_DNA"/>
</dbReference>
<proteinExistence type="inferred from homology"/>
<dbReference type="InterPro" id="IPR046372">
    <property type="entry name" value="PARG_cat_C"/>
</dbReference>
<evidence type="ECO:0000256" key="3">
    <source>
        <dbReference type="ARBA" id="ARBA00022801"/>
    </source>
</evidence>
<dbReference type="GO" id="GO:0004649">
    <property type="term" value="F:poly(ADP-ribose) glycohydrolase activity"/>
    <property type="evidence" value="ECO:0007669"/>
    <property type="project" value="UniProtKB-EC"/>
</dbReference>
<protein>
    <recommendedName>
        <fullName evidence="2">poly(ADP-ribose) glycohydrolase</fullName>
        <ecNumber evidence="2">3.2.1.143</ecNumber>
    </recommendedName>
</protein>
<dbReference type="GO" id="GO:0009225">
    <property type="term" value="P:nucleotide-sugar metabolic process"/>
    <property type="evidence" value="ECO:0007669"/>
    <property type="project" value="TreeGrafter"/>
</dbReference>
<gene>
    <name evidence="9" type="ORF">NCGR_LOCUS5119</name>
</gene>
<keyword evidence="6" id="KW-1133">Transmembrane helix</keyword>
<comment type="caution">
    <text evidence="9">The sequence shown here is derived from an EMBL/GenBank/DDBJ whole genome shotgun (WGS) entry which is preliminary data.</text>
</comment>
<feature type="binding site" evidence="5">
    <location>
        <position position="305"/>
    </location>
    <ligand>
        <name>substrate</name>
    </ligand>
</feature>
<feature type="active site" evidence="4">
    <location>
        <position position="302"/>
    </location>
</feature>
<evidence type="ECO:0000256" key="6">
    <source>
        <dbReference type="SAM" id="Phobius"/>
    </source>
</evidence>
<feature type="active site" evidence="4">
    <location>
        <position position="320"/>
    </location>
</feature>
<keyword evidence="3" id="KW-0378">Hydrolase</keyword>
<evidence type="ECO:0000259" key="8">
    <source>
        <dbReference type="Pfam" id="PF20811"/>
    </source>
</evidence>
<evidence type="ECO:0000256" key="2">
    <source>
        <dbReference type="ARBA" id="ARBA00012255"/>
    </source>
</evidence>
<dbReference type="Proteomes" id="UP000604825">
    <property type="component" value="Unassembled WGS sequence"/>
</dbReference>
<dbReference type="InterPro" id="IPR048362">
    <property type="entry name" value="PARG_helical"/>
</dbReference>
<accession>A0A811MJD2</accession>
<reference evidence="9" key="1">
    <citation type="submission" date="2020-10" db="EMBL/GenBank/DDBJ databases">
        <authorList>
            <person name="Han B."/>
            <person name="Lu T."/>
            <person name="Zhao Q."/>
            <person name="Huang X."/>
            <person name="Zhao Y."/>
        </authorList>
    </citation>
    <scope>NUCLEOTIDE SEQUENCE</scope>
</reference>
<feature type="binding site" evidence="5">
    <location>
        <position position="360"/>
    </location>
    <ligand>
        <name>substrate</name>
    </ligand>
</feature>
<dbReference type="GO" id="GO:0005975">
    <property type="term" value="P:carbohydrate metabolic process"/>
    <property type="evidence" value="ECO:0007669"/>
    <property type="project" value="InterPro"/>
</dbReference>
<feature type="transmembrane region" description="Helical" evidence="6">
    <location>
        <begin position="143"/>
        <end position="166"/>
    </location>
</feature>
<dbReference type="GO" id="GO:0005634">
    <property type="term" value="C:nucleus"/>
    <property type="evidence" value="ECO:0007669"/>
    <property type="project" value="TreeGrafter"/>
</dbReference>
<dbReference type="Pfam" id="PF20811">
    <property type="entry name" value="PARG_cat_N"/>
    <property type="match status" value="2"/>
</dbReference>
<feature type="domain" description="PARG helical" evidence="8">
    <location>
        <begin position="93"/>
        <end position="183"/>
    </location>
</feature>
<evidence type="ECO:0000313" key="10">
    <source>
        <dbReference type="Proteomes" id="UP000604825"/>
    </source>
</evidence>
<evidence type="ECO:0000256" key="4">
    <source>
        <dbReference type="PIRSR" id="PIRSR607724-1"/>
    </source>
</evidence>
<evidence type="ECO:0000256" key="5">
    <source>
        <dbReference type="PIRSR" id="PIRSR607724-2"/>
    </source>
</evidence>
<feature type="active site" evidence="4">
    <location>
        <position position="321"/>
    </location>
</feature>
<dbReference type="GO" id="GO:0005737">
    <property type="term" value="C:cytoplasm"/>
    <property type="evidence" value="ECO:0007669"/>
    <property type="project" value="TreeGrafter"/>
</dbReference>
<comment type="similarity">
    <text evidence="1">Belongs to the poly(ADP-ribose) glycohydrolase family.</text>
</comment>
<dbReference type="EC" id="3.2.1.143" evidence="2"/>
<feature type="binding site" evidence="5">
    <location>
        <position position="319"/>
    </location>
    <ligand>
        <name>substrate</name>
    </ligand>
</feature>
<dbReference type="PANTHER" id="PTHR12837:SF0">
    <property type="entry name" value="POLY(ADP-RIBOSE) GLYCOHYDROLASE"/>
    <property type="match status" value="1"/>
</dbReference>
<evidence type="ECO:0000313" key="9">
    <source>
        <dbReference type="EMBL" id="CAD6207621.1"/>
    </source>
</evidence>
<feature type="transmembrane region" description="Helical" evidence="6">
    <location>
        <begin position="178"/>
        <end position="196"/>
    </location>
</feature>
<dbReference type="PANTHER" id="PTHR12837">
    <property type="entry name" value="POLY ADP-RIBOSE GLYCOHYDROLASE"/>
    <property type="match status" value="1"/>
</dbReference>
<name>A0A811MJD2_9POAL</name>
<keyword evidence="6" id="KW-0812">Transmembrane</keyword>
<keyword evidence="10" id="KW-1185">Reference proteome</keyword>
<dbReference type="OrthoDB" id="1937899at2759"/>
<organism evidence="9 10">
    <name type="scientific">Miscanthus lutarioriparius</name>
    <dbReference type="NCBI Taxonomy" id="422564"/>
    <lineage>
        <taxon>Eukaryota</taxon>
        <taxon>Viridiplantae</taxon>
        <taxon>Streptophyta</taxon>
        <taxon>Embryophyta</taxon>
        <taxon>Tracheophyta</taxon>
        <taxon>Spermatophyta</taxon>
        <taxon>Magnoliopsida</taxon>
        <taxon>Liliopsida</taxon>
        <taxon>Poales</taxon>
        <taxon>Poaceae</taxon>
        <taxon>PACMAD clade</taxon>
        <taxon>Panicoideae</taxon>
        <taxon>Andropogonodae</taxon>
        <taxon>Andropogoneae</taxon>
        <taxon>Saccharinae</taxon>
        <taxon>Miscanthus</taxon>
    </lineage>
</organism>
<sequence length="552" mass="61715">MEEEPPASGLAARGDLRSALPFLPVVLRGGALFWPPAAQESLRALALGPDVSRVASGDVLADALTDLRLALALPALPPLAADGLALFFDDLLSRAQARGWFAEVVPNLARLLLRLPILLEDHYAKAGHGASGLRVLASQDVGLVLLSQELVAALLTCALFCLFPTAGRDQACLPTINFDGLFTYVLFAFCVVSLMIGKKRKQLDWSTYVHVLFTDRRALIHRSQSQQQKVRCLVHYFERVTDSTPTGFVSFERKVLPRRGLSDGIPYPDIHAWLASSAPLCQFRVFSSGFIEDEEQEALQVDFANKYLGGGALSRGCVQEEIRFMINPELIVGMLFMASMEDNEAIEIFGAERFSQYMGYGSSFRFVGDYLDTKPFDSMGRRRTRIVAIDALDCPARLHYESGCLLREVNKAFCGFFDQSKHQLYVKLFQDSHNKGNFPSINSNEYIGVSTGNWGCGAFGGNPEIKSMIQWIAASQALRPFVNYYTFEVASLERLEEVIQWILRHGWTVGELWHMLIEYSSQRLKGETYKGFFAWLLPNSRPNNDTHYMSDE</sequence>
<dbReference type="GO" id="GO:0006282">
    <property type="term" value="P:regulation of DNA repair"/>
    <property type="evidence" value="ECO:0007669"/>
    <property type="project" value="InterPro"/>
</dbReference>
<feature type="domain" description="PARG helical" evidence="8">
    <location>
        <begin position="198"/>
        <end position="253"/>
    </location>
</feature>
<keyword evidence="6" id="KW-0472">Membrane</keyword>
<evidence type="ECO:0000256" key="1">
    <source>
        <dbReference type="ARBA" id="ARBA00009545"/>
    </source>
</evidence>
<dbReference type="GO" id="GO:1990966">
    <property type="term" value="P:ATP generation from poly-ADP-D-ribose"/>
    <property type="evidence" value="ECO:0007669"/>
    <property type="project" value="TreeGrafter"/>
</dbReference>